<comment type="caution">
    <text evidence="1">The sequence shown here is derived from an EMBL/GenBank/DDBJ whole genome shotgun (WGS) entry which is preliminary data.</text>
</comment>
<dbReference type="RefSeq" id="WP_129522999.1">
    <property type="nucleotide sequence ID" value="NZ_SDPV01000001.1"/>
</dbReference>
<gene>
    <name evidence="1" type="ORF">ETX26_01795</name>
</gene>
<name>A0A4Q2KJV4_9SPHN</name>
<evidence type="ECO:0000313" key="1">
    <source>
        <dbReference type="EMBL" id="RXZ65514.1"/>
    </source>
</evidence>
<reference evidence="1 2" key="1">
    <citation type="submission" date="2019-01" db="EMBL/GenBank/DDBJ databases">
        <title>Altererythrobacter rhizovicinus sp. nov., isolated from the rhizosphere soil of Haloxylon ammodendron.</title>
        <authorList>
            <person name="Li H.-P."/>
            <person name="Gou J.-Y."/>
            <person name="Yao D."/>
            <person name="Han Q.-Q."/>
            <person name="Shao K.-Z."/>
            <person name="Zhao Q."/>
            <person name="Zhang J.-L."/>
        </authorList>
    </citation>
    <scope>NUCLEOTIDE SEQUENCE [LARGE SCALE GENOMIC DNA]</scope>
    <source>
        <strain evidence="1 2">AY-3R</strain>
    </source>
</reference>
<dbReference type="OrthoDB" id="7585987at2"/>
<accession>A0A4Q2KJV4</accession>
<evidence type="ECO:0000313" key="2">
    <source>
        <dbReference type="Proteomes" id="UP000293623"/>
    </source>
</evidence>
<sequence length="53" mass="6452">MHSRLFRLIERHQRIDELLRFAQQRADSHEVARLRSLKRKAKGLIHRFTMRAA</sequence>
<dbReference type="AlphaFoldDB" id="A0A4Q2KJV4"/>
<dbReference type="EMBL" id="SDPV01000001">
    <property type="protein sequence ID" value="RXZ65514.1"/>
    <property type="molecule type" value="Genomic_DNA"/>
</dbReference>
<keyword evidence="2" id="KW-1185">Reference proteome</keyword>
<proteinExistence type="predicted"/>
<organism evidence="1 2">
    <name type="scientific">Pelagerythrobacter rhizovicinus</name>
    <dbReference type="NCBI Taxonomy" id="2268576"/>
    <lineage>
        <taxon>Bacteria</taxon>
        <taxon>Pseudomonadati</taxon>
        <taxon>Pseudomonadota</taxon>
        <taxon>Alphaproteobacteria</taxon>
        <taxon>Sphingomonadales</taxon>
        <taxon>Erythrobacteraceae</taxon>
        <taxon>Pelagerythrobacter</taxon>
    </lineage>
</organism>
<dbReference type="Proteomes" id="UP000293623">
    <property type="component" value="Unassembled WGS sequence"/>
</dbReference>
<protein>
    <submittedName>
        <fullName evidence="1">DUF465 domain-containing protein</fullName>
    </submittedName>
</protein>